<feature type="transmembrane region" description="Helical" evidence="1">
    <location>
        <begin position="45"/>
        <end position="66"/>
    </location>
</feature>
<evidence type="ECO:0000256" key="1">
    <source>
        <dbReference type="SAM" id="Phobius"/>
    </source>
</evidence>
<evidence type="ECO:0000313" key="3">
    <source>
        <dbReference type="EMBL" id="RYP86848.1"/>
    </source>
</evidence>
<feature type="domain" description="Schlafen AlbA-2" evidence="2">
    <location>
        <begin position="140"/>
        <end position="277"/>
    </location>
</feature>
<protein>
    <submittedName>
        <fullName evidence="3">ATP-binding protein</fullName>
    </submittedName>
</protein>
<feature type="transmembrane region" description="Helical" evidence="1">
    <location>
        <begin position="101"/>
        <end position="118"/>
    </location>
</feature>
<organism evidence="3 4">
    <name type="scientific">Nocardioides guangzhouensis</name>
    <dbReference type="NCBI Taxonomy" id="2497878"/>
    <lineage>
        <taxon>Bacteria</taxon>
        <taxon>Bacillati</taxon>
        <taxon>Actinomycetota</taxon>
        <taxon>Actinomycetes</taxon>
        <taxon>Propionibacteriales</taxon>
        <taxon>Nocardioidaceae</taxon>
        <taxon>Nocardioides</taxon>
    </lineage>
</organism>
<reference evidence="3 4" key="1">
    <citation type="submission" date="2019-01" db="EMBL/GenBank/DDBJ databases">
        <title>Nocardioides guangzhouensis sp. nov., an actinobacterium isolated from soil.</title>
        <authorList>
            <person name="Fu Y."/>
            <person name="Cai Y."/>
            <person name="Lin Z."/>
            <person name="Chen P."/>
        </authorList>
    </citation>
    <scope>NUCLEOTIDE SEQUENCE [LARGE SCALE GENOMIC DNA]</scope>
    <source>
        <strain evidence="3 4">130</strain>
    </source>
</reference>
<dbReference type="Pfam" id="PF04326">
    <property type="entry name" value="SLFN_AlbA_2"/>
    <property type="match status" value="1"/>
</dbReference>
<name>A0A4Q4ZGA1_9ACTN</name>
<dbReference type="InterPro" id="IPR038461">
    <property type="entry name" value="Schlafen_AlbA_2_dom_sf"/>
</dbReference>
<proteinExistence type="predicted"/>
<keyword evidence="1" id="KW-0472">Membrane</keyword>
<evidence type="ECO:0000259" key="2">
    <source>
        <dbReference type="Pfam" id="PF04326"/>
    </source>
</evidence>
<gene>
    <name evidence="3" type="ORF">EKO23_07690</name>
</gene>
<accession>A0A4Q4ZGA1</accession>
<keyword evidence="3" id="KW-0547">Nucleotide-binding</keyword>
<keyword evidence="1" id="KW-1133">Transmembrane helix</keyword>
<dbReference type="GO" id="GO:0005524">
    <property type="term" value="F:ATP binding"/>
    <property type="evidence" value="ECO:0007669"/>
    <property type="project" value="UniProtKB-KW"/>
</dbReference>
<sequence>MAMRGAATTIAVGRAFTRYHLDAVGGRSHGSLARAGPRATMPDQFLAVAASLIAGIGLGFLGRALLRSRVRLSWSEAVVGGLVGAAGGTLFAGFAGTPHPVLAAGVALAVTVLALLAMERWQARRRLPRSTTRQLMAAGESGSVEFKSSARYNRHSGRRDERVEHAIVRALAGFLNAEGGILLIGVSDDGGVTGIEDDYPLLKAPGRDPFELWLRDLLIKSMGPLATATLHVEFTVVDGHDVCRVSAPPATRPVFVRSAKGQPAALYVRVGNSTRELGIDEALTYCVDRWGRRALKRLTA</sequence>
<dbReference type="InterPro" id="IPR007421">
    <property type="entry name" value="Schlafen_AlbA_2_dom"/>
</dbReference>
<comment type="caution">
    <text evidence="3">The sequence shown here is derived from an EMBL/GenBank/DDBJ whole genome shotgun (WGS) entry which is preliminary data.</text>
</comment>
<evidence type="ECO:0000313" key="4">
    <source>
        <dbReference type="Proteomes" id="UP000295198"/>
    </source>
</evidence>
<dbReference type="OrthoDB" id="9798761at2"/>
<dbReference type="AlphaFoldDB" id="A0A4Q4ZGA1"/>
<feature type="transmembrane region" description="Helical" evidence="1">
    <location>
        <begin position="78"/>
        <end position="95"/>
    </location>
</feature>
<dbReference type="Gene3D" id="3.30.950.30">
    <property type="entry name" value="Schlafen, AAA domain"/>
    <property type="match status" value="1"/>
</dbReference>
<keyword evidence="1" id="KW-0812">Transmembrane</keyword>
<keyword evidence="4" id="KW-1185">Reference proteome</keyword>
<dbReference type="EMBL" id="SDKM01000009">
    <property type="protein sequence ID" value="RYP86848.1"/>
    <property type="molecule type" value="Genomic_DNA"/>
</dbReference>
<dbReference type="Proteomes" id="UP000295198">
    <property type="component" value="Unassembled WGS sequence"/>
</dbReference>
<keyword evidence="3" id="KW-0067">ATP-binding</keyword>